<evidence type="ECO:0000256" key="1">
    <source>
        <dbReference type="ARBA" id="ARBA00008416"/>
    </source>
</evidence>
<reference evidence="5 6" key="1">
    <citation type="submission" date="2023-10" db="EMBL/GenBank/DDBJ databases">
        <title>Glaciecola aquimarina strain GGW-M5 nov., isolated from a coastal seawater.</title>
        <authorList>
            <person name="Bayburt H."/>
            <person name="Kim J.M."/>
            <person name="Choi B.J."/>
            <person name="Jeon C.O."/>
        </authorList>
    </citation>
    <scope>NUCLEOTIDE SEQUENCE [LARGE SCALE GENOMIC DNA]</scope>
    <source>
        <strain evidence="5 6">KCTC 32108</strain>
    </source>
</reference>
<protein>
    <submittedName>
        <fullName evidence="5">Pirin family protein</fullName>
    </submittedName>
</protein>
<comment type="similarity">
    <text evidence="1 2">Belongs to the pirin family.</text>
</comment>
<evidence type="ECO:0000256" key="2">
    <source>
        <dbReference type="RuleBase" id="RU003457"/>
    </source>
</evidence>
<evidence type="ECO:0000259" key="3">
    <source>
        <dbReference type="Pfam" id="PF02678"/>
    </source>
</evidence>
<dbReference type="Pfam" id="PF17954">
    <property type="entry name" value="Pirin_C_2"/>
    <property type="match status" value="1"/>
</dbReference>
<feature type="domain" description="Quercetin 2,3-dioxygenase C-terminal cupin" evidence="4">
    <location>
        <begin position="143"/>
        <end position="229"/>
    </location>
</feature>
<evidence type="ECO:0000259" key="4">
    <source>
        <dbReference type="Pfam" id="PF17954"/>
    </source>
</evidence>
<dbReference type="Gene3D" id="2.60.120.10">
    <property type="entry name" value="Jelly Rolls"/>
    <property type="match status" value="2"/>
</dbReference>
<dbReference type="PANTHER" id="PTHR43212:SF3">
    <property type="entry name" value="QUERCETIN 2,3-DIOXYGENASE"/>
    <property type="match status" value="1"/>
</dbReference>
<feature type="domain" description="Pirin N-terminal" evidence="3">
    <location>
        <begin position="7"/>
        <end position="119"/>
    </location>
</feature>
<evidence type="ECO:0000313" key="6">
    <source>
        <dbReference type="Proteomes" id="UP001247805"/>
    </source>
</evidence>
<dbReference type="CDD" id="cd02910">
    <property type="entry name" value="cupin_Yhhw_N"/>
    <property type="match status" value="1"/>
</dbReference>
<dbReference type="SUPFAM" id="SSF51182">
    <property type="entry name" value="RmlC-like cupins"/>
    <property type="match status" value="1"/>
</dbReference>
<keyword evidence="6" id="KW-1185">Reference proteome</keyword>
<gene>
    <name evidence="5" type="ORF">RS130_14995</name>
</gene>
<evidence type="ECO:0000313" key="5">
    <source>
        <dbReference type="EMBL" id="MDU0355033.1"/>
    </source>
</evidence>
<sequence length="230" mass="25343">MIEVRKSNARGQVSFDWLDSKHSFSFGSYYDPQHMGFSVLRVINDDTIKPSAGFGTHGHKDMEIITFVTQGTIEHKDSMGNVKQLPKGEFQLMSAGKGITHSEYNASDSEQLTLLQIWIEPESVGSPDYQQKDFGQTQGLTAVITPTGENGTLKIKQNATISHLYLAAGTDQPLIIDNKRKVYIQVVEGELKLNEHILTAGDGIKLSGLTEAQLKNNAPQPLEALVFDLP</sequence>
<dbReference type="InterPro" id="IPR012093">
    <property type="entry name" value="Pirin"/>
</dbReference>
<organism evidence="5 6">
    <name type="scientific">Paraglaciecola aquimarina</name>
    <dbReference type="NCBI Taxonomy" id="1235557"/>
    <lineage>
        <taxon>Bacteria</taxon>
        <taxon>Pseudomonadati</taxon>
        <taxon>Pseudomonadota</taxon>
        <taxon>Gammaproteobacteria</taxon>
        <taxon>Alteromonadales</taxon>
        <taxon>Alteromonadaceae</taxon>
        <taxon>Paraglaciecola</taxon>
    </lineage>
</organism>
<dbReference type="RefSeq" id="WP_316026592.1">
    <property type="nucleotide sequence ID" value="NZ_JAWDIO010000002.1"/>
</dbReference>
<dbReference type="InterPro" id="IPR003829">
    <property type="entry name" value="Pirin_N_dom"/>
</dbReference>
<accession>A0ABU3SYE1</accession>
<comment type="caution">
    <text evidence="5">The sequence shown here is derived from an EMBL/GenBank/DDBJ whole genome shotgun (WGS) entry which is preliminary data.</text>
</comment>
<proteinExistence type="inferred from homology"/>
<dbReference type="InterPro" id="IPR041602">
    <property type="entry name" value="Quercetinase_C"/>
</dbReference>
<dbReference type="InterPro" id="IPR014710">
    <property type="entry name" value="RmlC-like_jellyroll"/>
</dbReference>
<dbReference type="InterPro" id="IPR011051">
    <property type="entry name" value="RmlC_Cupin_sf"/>
</dbReference>
<dbReference type="PIRSF" id="PIRSF006232">
    <property type="entry name" value="Pirin"/>
    <property type="match status" value="1"/>
</dbReference>
<dbReference type="Pfam" id="PF02678">
    <property type="entry name" value="Pirin"/>
    <property type="match status" value="1"/>
</dbReference>
<dbReference type="Proteomes" id="UP001247805">
    <property type="component" value="Unassembled WGS sequence"/>
</dbReference>
<name>A0ABU3SYE1_9ALTE</name>
<dbReference type="EMBL" id="JAWDIO010000002">
    <property type="protein sequence ID" value="MDU0355033.1"/>
    <property type="molecule type" value="Genomic_DNA"/>
</dbReference>
<dbReference type="PANTHER" id="PTHR43212">
    <property type="entry name" value="QUERCETIN 2,3-DIOXYGENASE"/>
    <property type="match status" value="1"/>
</dbReference>